<accession>A0A9D1FJ83</accession>
<organism evidence="2 3">
    <name type="scientific">Candidatus Galligastranaerophilus intestinavium</name>
    <dbReference type="NCBI Taxonomy" id="2840836"/>
    <lineage>
        <taxon>Bacteria</taxon>
        <taxon>Candidatus Galligastranaerophilus</taxon>
    </lineage>
</organism>
<dbReference type="GO" id="GO:0016874">
    <property type="term" value="F:ligase activity"/>
    <property type="evidence" value="ECO:0007669"/>
    <property type="project" value="UniProtKB-KW"/>
</dbReference>
<reference evidence="2" key="2">
    <citation type="journal article" date="2021" name="PeerJ">
        <title>Extensive microbial diversity within the chicken gut microbiome revealed by metagenomics and culture.</title>
        <authorList>
            <person name="Gilroy R."/>
            <person name="Ravi A."/>
            <person name="Getino M."/>
            <person name="Pursley I."/>
            <person name="Horton D.L."/>
            <person name="Alikhan N.F."/>
            <person name="Baker D."/>
            <person name="Gharbi K."/>
            <person name="Hall N."/>
            <person name="Watson M."/>
            <person name="Adriaenssens E.M."/>
            <person name="Foster-Nyarko E."/>
            <person name="Jarju S."/>
            <person name="Secka A."/>
            <person name="Antonio M."/>
            <person name="Oren A."/>
            <person name="Chaudhuri R.R."/>
            <person name="La Ragione R."/>
            <person name="Hildebrand F."/>
            <person name="Pallen M.J."/>
        </authorList>
    </citation>
    <scope>NUCLEOTIDE SEQUENCE</scope>
    <source>
        <strain evidence="2">CHK152-2871</strain>
    </source>
</reference>
<gene>
    <name evidence="2" type="ORF">IAA86_07480</name>
</gene>
<dbReference type="InterPro" id="IPR050664">
    <property type="entry name" value="Octanoyltrans_LipM/LipL"/>
</dbReference>
<reference evidence="2" key="1">
    <citation type="submission" date="2020-10" db="EMBL/GenBank/DDBJ databases">
        <authorList>
            <person name="Gilroy R."/>
        </authorList>
    </citation>
    <scope>NUCLEOTIDE SEQUENCE</scope>
    <source>
        <strain evidence="2">CHK152-2871</strain>
    </source>
</reference>
<dbReference type="SUPFAM" id="SSF55681">
    <property type="entry name" value="Class II aaRS and biotin synthetases"/>
    <property type="match status" value="1"/>
</dbReference>
<dbReference type="PANTHER" id="PTHR43679:SF2">
    <property type="entry name" value="OCTANOYL-[GCVH]:PROTEIN N-OCTANOYLTRANSFERASE"/>
    <property type="match status" value="1"/>
</dbReference>
<dbReference type="Gene3D" id="3.30.930.10">
    <property type="entry name" value="Bira Bifunctional Protein, Domain 2"/>
    <property type="match status" value="1"/>
</dbReference>
<protein>
    <submittedName>
        <fullName evidence="2">Lipoate--protein ligase family protein</fullName>
    </submittedName>
</protein>
<dbReference type="Proteomes" id="UP000886865">
    <property type="component" value="Unassembled WGS sequence"/>
</dbReference>
<sequence length="220" mass="25005">MNVNFINNDCNIVNSGKLNMELDLKMLNEAILNESKDATVRFYNWSPKCISLGKNQPFEDFYNDLGIDIVRRPTGGRALLHDKELTYCFVSPVKKGQSVIESYKDISDALILGFKKLGIELEYSSVRSKNLRYCMNISCGADVSYKGRKLIGSAQFRSRGYLLQHGSILYDLDFELVEKIFKQKVEKNSIVTLNEINDKLTQGAIIDALKSSFKEKFQTS</sequence>
<dbReference type="EMBL" id="DVJQ01000064">
    <property type="protein sequence ID" value="HIS74846.1"/>
    <property type="molecule type" value="Genomic_DNA"/>
</dbReference>
<name>A0A9D1FJ83_9BACT</name>
<dbReference type="InterPro" id="IPR045864">
    <property type="entry name" value="aa-tRNA-synth_II/BPL/LPL"/>
</dbReference>
<dbReference type="Pfam" id="PF21948">
    <property type="entry name" value="LplA-B_cat"/>
    <property type="match status" value="1"/>
</dbReference>
<comment type="caution">
    <text evidence="2">The sequence shown here is derived from an EMBL/GenBank/DDBJ whole genome shotgun (WGS) entry which is preliminary data.</text>
</comment>
<dbReference type="PANTHER" id="PTHR43679">
    <property type="entry name" value="OCTANOYLTRANSFERASE LIPM-RELATED"/>
    <property type="match status" value="1"/>
</dbReference>
<feature type="domain" description="BPL/LPL catalytic" evidence="1">
    <location>
        <begin position="34"/>
        <end position="220"/>
    </location>
</feature>
<keyword evidence="2" id="KW-0436">Ligase</keyword>
<evidence type="ECO:0000313" key="2">
    <source>
        <dbReference type="EMBL" id="HIS74846.1"/>
    </source>
</evidence>
<dbReference type="PROSITE" id="PS51733">
    <property type="entry name" value="BPL_LPL_CATALYTIC"/>
    <property type="match status" value="1"/>
</dbReference>
<dbReference type="CDD" id="cd16443">
    <property type="entry name" value="LplA"/>
    <property type="match status" value="1"/>
</dbReference>
<dbReference type="AlphaFoldDB" id="A0A9D1FJ83"/>
<proteinExistence type="predicted"/>
<dbReference type="InterPro" id="IPR004143">
    <property type="entry name" value="BPL_LPL_catalytic"/>
</dbReference>
<evidence type="ECO:0000313" key="3">
    <source>
        <dbReference type="Proteomes" id="UP000886865"/>
    </source>
</evidence>
<evidence type="ECO:0000259" key="1">
    <source>
        <dbReference type="PROSITE" id="PS51733"/>
    </source>
</evidence>